<dbReference type="SUPFAM" id="SSF103473">
    <property type="entry name" value="MFS general substrate transporter"/>
    <property type="match status" value="1"/>
</dbReference>
<evidence type="ECO:0000313" key="2">
    <source>
        <dbReference type="EMBL" id="VDL98224.1"/>
    </source>
</evidence>
<dbReference type="InterPro" id="IPR011701">
    <property type="entry name" value="MFS"/>
</dbReference>
<feature type="transmembrane region" description="Helical" evidence="1">
    <location>
        <begin position="390"/>
        <end position="411"/>
    </location>
</feature>
<dbReference type="PANTHER" id="PTHR11360">
    <property type="entry name" value="MONOCARBOXYLATE TRANSPORTER"/>
    <property type="match status" value="1"/>
</dbReference>
<feature type="transmembrane region" description="Helical" evidence="1">
    <location>
        <begin position="565"/>
        <end position="584"/>
    </location>
</feature>
<feature type="transmembrane region" description="Helical" evidence="1">
    <location>
        <begin position="520"/>
        <end position="539"/>
    </location>
</feature>
<organism evidence="4">
    <name type="scientific">Schistocephalus solidus</name>
    <name type="common">Tapeworm</name>
    <dbReference type="NCBI Taxonomy" id="70667"/>
    <lineage>
        <taxon>Eukaryota</taxon>
        <taxon>Metazoa</taxon>
        <taxon>Spiralia</taxon>
        <taxon>Lophotrochozoa</taxon>
        <taxon>Platyhelminthes</taxon>
        <taxon>Cestoda</taxon>
        <taxon>Eucestoda</taxon>
        <taxon>Diphyllobothriidea</taxon>
        <taxon>Diphyllobothriidae</taxon>
        <taxon>Schistocephalus</taxon>
    </lineage>
</organism>
<dbReference type="InterPro" id="IPR050327">
    <property type="entry name" value="Proton-linked_MCT"/>
</dbReference>
<gene>
    <name evidence="2" type="ORF">SSLN_LOCUS11839</name>
</gene>
<protein>
    <submittedName>
        <fullName evidence="4">MFS domain-containing protein</fullName>
    </submittedName>
</protein>
<reference evidence="2 3" key="2">
    <citation type="submission" date="2018-11" db="EMBL/GenBank/DDBJ databases">
        <authorList>
            <consortium name="Pathogen Informatics"/>
        </authorList>
    </citation>
    <scope>NUCLEOTIDE SEQUENCE [LARGE SCALE GENOMIC DNA]</scope>
    <source>
        <strain evidence="2 3">NST_G2</strain>
    </source>
</reference>
<dbReference type="GO" id="GO:0008028">
    <property type="term" value="F:monocarboxylic acid transmembrane transporter activity"/>
    <property type="evidence" value="ECO:0007669"/>
    <property type="project" value="TreeGrafter"/>
</dbReference>
<dbReference type="AlphaFoldDB" id="A0A183T5U1"/>
<evidence type="ECO:0000313" key="4">
    <source>
        <dbReference type="WBParaSite" id="SSLN_0001228901-mRNA-1"/>
    </source>
</evidence>
<dbReference type="WBParaSite" id="SSLN_0001228901-mRNA-1">
    <property type="protein sequence ID" value="SSLN_0001228901-mRNA-1"/>
    <property type="gene ID" value="SSLN_0001228901"/>
</dbReference>
<name>A0A183T5U1_SCHSO</name>
<dbReference type="PANTHER" id="PTHR11360:SF284">
    <property type="entry name" value="EG:103B4.3 PROTEIN-RELATED"/>
    <property type="match status" value="1"/>
</dbReference>
<sequence>MRSVVPLFIARNSRICPPPRPSSAKRINQRIQMGRVFSSLLLNRDLTVCATPLEEGGAAATCPPGDPSTDLPPPPALPQQGFAPSACASESASLHRTISEASLVSSTRGVSGPGVHAQLPPELQQEMADLLDHEVMVEVQQQVRRELMRPQYKKDLFFAGSAHQLHHSPVSGLTLGEVGNVWDSIIIYLGNNDPKRVAMGYFDQSRVATAFQAVNAHNAVRGLAACVCARRNVSSWDLGAQPSQPPPMTAAPATFLPSTPRAVHPSNEDGYLDAGAATELAEQPSHGLFNRYAAAATDPISTNASSSVAAVNQSQQPSAARIALDYDGGDVEDATTSMVGEDDDIDLEGLSTSAGPRFLGSNCYAVCCPSPICSFLEELLAPGLLLSPTFLCLLLSNLLTIVGIVIPYFLLPDLAAEMNWTPRTAGSIISYVGLANTIGRCIATWSSNYKWADCLRVNVASLLLCGISVGIIPLGRDSYNCVVIAGCAFGLFSAVVVSLKSILVVELFGLDRLTNAFGHMLLLQGLSSIAAAPLGGYLWDKASANAAEFNPWSSNTAPDIRAADYAFYLAAAGLIGAGLLGCPLRCLSRRETITATFSNAAGGVYVEDYLDGQMPNECQLSAAADVVDEGVSVVGVSTLLAATAQQQQHAQATGQLPTQLPLDSGISSYDPTSGPAAVGAATVAAAVAGGASQTPSGGTVLAGGAIGGDGPPDVPAVSSGSVAVPPILSPAPLPSSLFLPVETQPVLEPLATAGPAGTCEEPLLTTAGVPLALPPLRTVEPSSGMTTATAPTTAAAPQSWPTGMLSSVAPEVIYEYLYAVDYLTHAKCRNFLKVDNHSQNGTKVLKY</sequence>
<dbReference type="EMBL" id="UYSU01036838">
    <property type="protein sequence ID" value="VDL98224.1"/>
    <property type="molecule type" value="Genomic_DNA"/>
</dbReference>
<feature type="transmembrane region" description="Helical" evidence="1">
    <location>
        <begin position="455"/>
        <end position="476"/>
    </location>
</feature>
<dbReference type="STRING" id="70667.A0A183T5U1"/>
<keyword evidence="1" id="KW-1133">Transmembrane helix</keyword>
<keyword evidence="3" id="KW-1185">Reference proteome</keyword>
<evidence type="ECO:0000313" key="3">
    <source>
        <dbReference type="Proteomes" id="UP000275846"/>
    </source>
</evidence>
<evidence type="ECO:0000256" key="1">
    <source>
        <dbReference type="SAM" id="Phobius"/>
    </source>
</evidence>
<keyword evidence="1" id="KW-0812">Transmembrane</keyword>
<dbReference type="InterPro" id="IPR036259">
    <property type="entry name" value="MFS_trans_sf"/>
</dbReference>
<keyword evidence="1" id="KW-0472">Membrane</keyword>
<dbReference type="Gene3D" id="1.20.1250.20">
    <property type="entry name" value="MFS general substrate transporter like domains"/>
    <property type="match status" value="1"/>
</dbReference>
<dbReference type="Proteomes" id="UP000275846">
    <property type="component" value="Unassembled WGS sequence"/>
</dbReference>
<feature type="transmembrane region" description="Helical" evidence="1">
    <location>
        <begin position="482"/>
        <end position="508"/>
    </location>
</feature>
<dbReference type="Pfam" id="PF07690">
    <property type="entry name" value="MFS_1"/>
    <property type="match status" value="1"/>
</dbReference>
<dbReference type="OrthoDB" id="6264735at2759"/>
<reference evidence="4" key="1">
    <citation type="submission" date="2016-06" db="UniProtKB">
        <authorList>
            <consortium name="WormBaseParasite"/>
        </authorList>
    </citation>
    <scope>IDENTIFICATION</scope>
</reference>
<accession>A0A183T5U1</accession>
<proteinExistence type="predicted"/>